<dbReference type="InterPro" id="IPR001214">
    <property type="entry name" value="SET_dom"/>
</dbReference>
<sequence length="229" mass="25442">MNQPTQDIPENWPSDITFITEQTYSDAVTPDQRAGLSRTCTDSEAWAKLSPEALQSPCPRLKIVTINDEKHPACGQRGIFAAQQLDPDALVIVYKGHVHTNSMSDQDPHSDYDLSLDRELGLSVDAARSGNEARFANDYRGIAERPNAEFRDCFVQVPCSKRAGGLKWERRVGIYVLSAGNAGKRKAGIKAREEILVNYGKGYWEGRKTVASFRKDAEMLRIAKLALDA</sequence>
<reference evidence="2 3" key="1">
    <citation type="submission" date="2021-11" db="EMBL/GenBank/DDBJ databases">
        <title>Black yeast isolated from Biological Soil Crust.</title>
        <authorList>
            <person name="Kurbessoian T."/>
        </authorList>
    </citation>
    <scope>NUCLEOTIDE SEQUENCE [LARGE SCALE GENOMIC DNA]</scope>
    <source>
        <strain evidence="2 3">CCFEE 5522</strain>
    </source>
</reference>
<dbReference type="AlphaFoldDB" id="A0AAV9JT48"/>
<dbReference type="PROSITE" id="PS50280">
    <property type="entry name" value="SET"/>
    <property type="match status" value="1"/>
</dbReference>
<evidence type="ECO:0000313" key="3">
    <source>
        <dbReference type="Proteomes" id="UP001324427"/>
    </source>
</evidence>
<gene>
    <name evidence="2" type="ORF">LTR36_008624</name>
</gene>
<organism evidence="2 3">
    <name type="scientific">Oleoguttula mirabilis</name>
    <dbReference type="NCBI Taxonomy" id="1507867"/>
    <lineage>
        <taxon>Eukaryota</taxon>
        <taxon>Fungi</taxon>
        <taxon>Dikarya</taxon>
        <taxon>Ascomycota</taxon>
        <taxon>Pezizomycotina</taxon>
        <taxon>Dothideomycetes</taxon>
        <taxon>Dothideomycetidae</taxon>
        <taxon>Mycosphaerellales</taxon>
        <taxon>Teratosphaeriaceae</taxon>
        <taxon>Oleoguttula</taxon>
    </lineage>
</organism>
<dbReference type="InterPro" id="IPR046341">
    <property type="entry name" value="SET_dom_sf"/>
</dbReference>
<dbReference type="EMBL" id="JAVFHQ010000006">
    <property type="protein sequence ID" value="KAK4548851.1"/>
    <property type="molecule type" value="Genomic_DNA"/>
</dbReference>
<accession>A0AAV9JT48</accession>
<dbReference type="SUPFAM" id="SSF82199">
    <property type="entry name" value="SET domain"/>
    <property type="match status" value="1"/>
</dbReference>
<evidence type="ECO:0000313" key="2">
    <source>
        <dbReference type="EMBL" id="KAK4548851.1"/>
    </source>
</evidence>
<comment type="caution">
    <text evidence="2">The sequence shown here is derived from an EMBL/GenBank/DDBJ whole genome shotgun (WGS) entry which is preliminary data.</text>
</comment>
<protein>
    <recommendedName>
        <fullName evidence="1">SET domain-containing protein</fullName>
    </recommendedName>
</protein>
<evidence type="ECO:0000259" key="1">
    <source>
        <dbReference type="PROSITE" id="PS50280"/>
    </source>
</evidence>
<feature type="domain" description="SET" evidence="1">
    <location>
        <begin position="59"/>
        <end position="200"/>
    </location>
</feature>
<dbReference type="Gene3D" id="2.170.270.10">
    <property type="entry name" value="SET domain"/>
    <property type="match status" value="1"/>
</dbReference>
<dbReference type="Proteomes" id="UP001324427">
    <property type="component" value="Unassembled WGS sequence"/>
</dbReference>
<name>A0AAV9JT48_9PEZI</name>
<keyword evidence="3" id="KW-1185">Reference proteome</keyword>
<proteinExistence type="predicted"/>